<comment type="subcellular location">
    <subcellularLocation>
        <location evidence="1">Cell membrane</location>
        <topology evidence="1">Multi-pass membrane protein</topology>
    </subcellularLocation>
</comment>
<evidence type="ECO:0000313" key="8">
    <source>
        <dbReference type="EMBL" id="PTL60292.1"/>
    </source>
</evidence>
<evidence type="ECO:0000313" key="9">
    <source>
        <dbReference type="Proteomes" id="UP000240739"/>
    </source>
</evidence>
<dbReference type="GO" id="GO:0005886">
    <property type="term" value="C:plasma membrane"/>
    <property type="evidence" value="ECO:0007669"/>
    <property type="project" value="UniProtKB-SubCell"/>
</dbReference>
<dbReference type="Proteomes" id="UP000240739">
    <property type="component" value="Unassembled WGS sequence"/>
</dbReference>
<dbReference type="AlphaFoldDB" id="A0A2T4UM22"/>
<keyword evidence="5 7" id="KW-1133">Transmembrane helix</keyword>
<keyword evidence="9" id="KW-1185">Reference proteome</keyword>
<accession>A0A2T4UM22</accession>
<name>A0A2T4UM22_9ACTN</name>
<dbReference type="RefSeq" id="WP_107568937.1">
    <property type="nucleotide sequence ID" value="NZ_PYYB01000001.1"/>
</dbReference>
<evidence type="ECO:0000256" key="7">
    <source>
        <dbReference type="SAM" id="Phobius"/>
    </source>
</evidence>
<evidence type="ECO:0000256" key="6">
    <source>
        <dbReference type="ARBA" id="ARBA00023136"/>
    </source>
</evidence>
<comment type="caution">
    <text evidence="8">The sequence shown here is derived from an EMBL/GenBank/DDBJ whole genome shotgun (WGS) entry which is preliminary data.</text>
</comment>
<evidence type="ECO:0000256" key="4">
    <source>
        <dbReference type="ARBA" id="ARBA00022692"/>
    </source>
</evidence>
<evidence type="ECO:0000256" key="5">
    <source>
        <dbReference type="ARBA" id="ARBA00022989"/>
    </source>
</evidence>
<comment type="similarity">
    <text evidence="2">Belongs to the UPF0410 family.</text>
</comment>
<dbReference type="Pfam" id="PF04226">
    <property type="entry name" value="Transgly_assoc"/>
    <property type="match status" value="1"/>
</dbReference>
<evidence type="ECO:0008006" key="10">
    <source>
        <dbReference type="Google" id="ProtNLM"/>
    </source>
</evidence>
<keyword evidence="4 7" id="KW-0812">Transmembrane</keyword>
<keyword evidence="6 7" id="KW-0472">Membrane</keyword>
<reference evidence="8 9" key="1">
    <citation type="submission" date="2018-03" db="EMBL/GenBank/DDBJ databases">
        <title>Aquarubrobacter algicola gen. nov., sp. nov., a novel actinobacterium isolated from shallow eutrophic lake during the end of cyanobacterial harmful algal blooms.</title>
        <authorList>
            <person name="Chun S.J."/>
        </authorList>
    </citation>
    <scope>NUCLEOTIDE SEQUENCE [LARGE SCALE GENOMIC DNA]</scope>
    <source>
        <strain evidence="8 9">Seoho-28</strain>
    </source>
</reference>
<evidence type="ECO:0000256" key="3">
    <source>
        <dbReference type="ARBA" id="ARBA00022475"/>
    </source>
</evidence>
<feature type="transmembrane region" description="Helical" evidence="7">
    <location>
        <begin position="61"/>
        <end position="79"/>
    </location>
</feature>
<dbReference type="InterPro" id="IPR007341">
    <property type="entry name" value="Transgly_assoc"/>
</dbReference>
<proteinExistence type="inferred from homology"/>
<sequence>MLSGLIYALLAGLVARSVFRAPRPPFALALAAGVAGTVVGAPIAHRISGEHEFHAFQPESFIAGIIGAFVVLSIVRLVARRVSSSDDRLFS</sequence>
<gene>
    <name evidence="8" type="ORF">C7Y72_11905</name>
</gene>
<keyword evidence="3" id="KW-1003">Cell membrane</keyword>
<organism evidence="8 9">
    <name type="scientific">Paraconexibacter algicola</name>
    <dbReference type="NCBI Taxonomy" id="2133960"/>
    <lineage>
        <taxon>Bacteria</taxon>
        <taxon>Bacillati</taxon>
        <taxon>Actinomycetota</taxon>
        <taxon>Thermoleophilia</taxon>
        <taxon>Solirubrobacterales</taxon>
        <taxon>Paraconexibacteraceae</taxon>
        <taxon>Paraconexibacter</taxon>
    </lineage>
</organism>
<evidence type="ECO:0000256" key="1">
    <source>
        <dbReference type="ARBA" id="ARBA00004651"/>
    </source>
</evidence>
<protein>
    <recommendedName>
        <fullName evidence="10">GlsB/YeaQ/YmgE family stress response membrane protein</fullName>
    </recommendedName>
</protein>
<evidence type="ECO:0000256" key="2">
    <source>
        <dbReference type="ARBA" id="ARBA00011006"/>
    </source>
</evidence>
<dbReference type="EMBL" id="PYYB01000001">
    <property type="protein sequence ID" value="PTL60292.1"/>
    <property type="molecule type" value="Genomic_DNA"/>
</dbReference>